<reference evidence="2" key="2">
    <citation type="submission" date="2025-09" db="UniProtKB">
        <authorList>
            <consortium name="Ensembl"/>
        </authorList>
    </citation>
    <scope>IDENTIFICATION</scope>
</reference>
<feature type="compositionally biased region" description="Basic residues" evidence="1">
    <location>
        <begin position="735"/>
        <end position="744"/>
    </location>
</feature>
<feature type="region of interest" description="Disordered" evidence="1">
    <location>
        <begin position="268"/>
        <end position="291"/>
    </location>
</feature>
<dbReference type="Ensembl" id="ENSOSIT00000022918.1">
    <property type="protein sequence ID" value="ENSOSIP00000021707.1"/>
    <property type="gene ID" value="ENSOSIG00000011456.1"/>
</dbReference>
<dbReference type="GeneTree" id="ENSGT00940000168188"/>
<feature type="region of interest" description="Disordered" evidence="1">
    <location>
        <begin position="404"/>
        <end position="423"/>
    </location>
</feature>
<evidence type="ECO:0000256" key="1">
    <source>
        <dbReference type="SAM" id="MobiDB-lite"/>
    </source>
</evidence>
<protein>
    <submittedName>
        <fullName evidence="2">Uncharacterized protein</fullName>
    </submittedName>
</protein>
<name>A0A8C7Y5N9_9TELE</name>
<accession>A0A8C7Y5N9</accession>
<feature type="compositionally biased region" description="Basic and acidic residues" evidence="1">
    <location>
        <begin position="270"/>
        <end position="285"/>
    </location>
</feature>
<dbReference type="PANTHER" id="PTHR38654">
    <property type="entry name" value="BUCKY BALL-RELATED"/>
    <property type="match status" value="1"/>
</dbReference>
<dbReference type="AlphaFoldDB" id="A0A8C7Y5N9"/>
<dbReference type="Proteomes" id="UP000694383">
    <property type="component" value="Unplaced"/>
</dbReference>
<feature type="region of interest" description="Disordered" evidence="1">
    <location>
        <begin position="577"/>
        <end position="609"/>
    </location>
</feature>
<dbReference type="InterPro" id="IPR053309">
    <property type="entry name" value="Balbiani_Body_Formation"/>
</dbReference>
<reference evidence="2" key="1">
    <citation type="submission" date="2025-08" db="UniProtKB">
        <authorList>
            <consortium name="Ensembl"/>
        </authorList>
    </citation>
    <scope>IDENTIFICATION</scope>
</reference>
<evidence type="ECO:0000313" key="2">
    <source>
        <dbReference type="Ensembl" id="ENSOSIP00000021707.1"/>
    </source>
</evidence>
<sequence length="758" mass="84787">MEAVTATLQHPYTLGQHGPTKALGAKQSHGSPPEPGRPEEQQHHKPFFYVQSSQPCFPMQTLQWPLPYNPYYNYPGLGFGLPVMPHYQMNPYMEPPGFIVPHTQLHLMDYRRMLSPQYYQNMAFHARRFRCQQASAFRETTTSEVQTEPLQAVQGTLAESAVSLSPGSFGGQRDCPAALQYSASLSSTGTPSKSSLVIQTEETEGCSTPPRLLLVQEKTKTWSQTSPLQDKMPPAEQSTSAVQVCPDILLVGTPNSGSDEQQTLAVENLSSKETEESPGSPDDRSVTPSFHLPFEPKYLDELRKMESVVWSSRETSVSSVEPLVQNTSTIAMNESMAGLEESLRAEPEMPPVDSFGNDPVPEADLCFVMEDLASEDSQKSKMTGKAEEALFSTLLLESSPLQVRKVSPRREMDPSDHQDTSFESLPAYLPSSSWLSDFENIYYSSKMLPASRKPSRPLGGRGFNTHGRRRKPDQEFKEPPKQRFKLQEKVDRRSLSDHECCLSRKFNEDSFNPHVSKAERLCSRCLSKRRICSSPSPAREGLRGLKRKAAPFQQWNDVLLPTCDACTSHAKIRLRKASDPNLHVPHRGPDTEGESDGNSSSPAGVKWRSADAPRKLAGVKRPLASKQNVCVAVHPKLKDRCVCTELHPQLAAWERLHHRNHGNDIPETDENCFVPGTLQAKLSGGDQPCQGHGWQAGKRTPFEPPRSRVFMRCSQRGVSAERSWRDAMPNMDHHRPQHSNKHKVSQPQGGSHLRFQRK</sequence>
<organism evidence="2 3">
    <name type="scientific">Oryzias sinensis</name>
    <name type="common">Chinese medaka</name>
    <dbReference type="NCBI Taxonomy" id="183150"/>
    <lineage>
        <taxon>Eukaryota</taxon>
        <taxon>Metazoa</taxon>
        <taxon>Chordata</taxon>
        <taxon>Craniata</taxon>
        <taxon>Vertebrata</taxon>
        <taxon>Euteleostomi</taxon>
        <taxon>Actinopterygii</taxon>
        <taxon>Neopterygii</taxon>
        <taxon>Teleostei</taxon>
        <taxon>Neoteleostei</taxon>
        <taxon>Acanthomorphata</taxon>
        <taxon>Ovalentaria</taxon>
        <taxon>Atherinomorphae</taxon>
        <taxon>Beloniformes</taxon>
        <taxon>Adrianichthyidae</taxon>
        <taxon>Oryziinae</taxon>
        <taxon>Oryzias</taxon>
    </lineage>
</organism>
<evidence type="ECO:0000313" key="3">
    <source>
        <dbReference type="Proteomes" id="UP000694383"/>
    </source>
</evidence>
<feature type="region of interest" description="Disordered" evidence="1">
    <location>
        <begin position="1"/>
        <end position="41"/>
    </location>
</feature>
<feature type="compositionally biased region" description="Basic and acidic residues" evidence="1">
    <location>
        <begin position="472"/>
        <end position="484"/>
    </location>
</feature>
<proteinExistence type="predicted"/>
<keyword evidence="3" id="KW-1185">Reference proteome</keyword>
<feature type="region of interest" description="Disordered" evidence="1">
    <location>
        <begin position="449"/>
        <end position="484"/>
    </location>
</feature>
<dbReference type="PANTHER" id="PTHR38654:SF1">
    <property type="entry name" value="BUCKY BALL"/>
    <property type="match status" value="1"/>
</dbReference>
<feature type="compositionally biased region" description="Polar residues" evidence="1">
    <location>
        <begin position="1"/>
        <end position="10"/>
    </location>
</feature>
<feature type="region of interest" description="Disordered" evidence="1">
    <location>
        <begin position="721"/>
        <end position="758"/>
    </location>
</feature>
<feature type="compositionally biased region" description="Basic and acidic residues" evidence="1">
    <location>
        <begin position="408"/>
        <end position="420"/>
    </location>
</feature>